<reference evidence="2" key="1">
    <citation type="journal article" date="2023" name="Int. J. Syst. Evol. Microbiol.">
        <title>Streptomyces meridianus sp. nov. isolated from brackish water of the Tagus estuary in Alcochete, Portugal.</title>
        <authorList>
            <person name="Santos J.D.N."/>
            <person name="Klimek D."/>
            <person name="Calusinska M."/>
            <person name="Lobo Da Cunha A."/>
            <person name="Catita J."/>
            <person name="Goncalves H."/>
            <person name="Gonzalez I."/>
            <person name="Reyes F."/>
            <person name="Lage O.M."/>
        </authorList>
    </citation>
    <scope>NUCLEOTIDE SEQUENCE</scope>
    <source>
        <strain evidence="2">MTZ3.1</strain>
    </source>
</reference>
<name>A0ABT0X514_9ACTN</name>
<dbReference type="InterPro" id="IPR007278">
    <property type="entry name" value="DUF397"/>
</dbReference>
<sequence>MSTEAAWITSSYSDSGGGNCVEVAVNSGQVLVRDSKDRSGPRLSFEADAWAEFVAFAAGQRLR</sequence>
<evidence type="ECO:0000313" key="2">
    <source>
        <dbReference type="EMBL" id="MCM2577631.1"/>
    </source>
</evidence>
<dbReference type="EMBL" id="JAMQGM010000020">
    <property type="protein sequence ID" value="MCM2577631.1"/>
    <property type="molecule type" value="Genomic_DNA"/>
</dbReference>
<evidence type="ECO:0000259" key="1">
    <source>
        <dbReference type="Pfam" id="PF04149"/>
    </source>
</evidence>
<gene>
    <name evidence="2" type="ORF">M1E25_09720</name>
</gene>
<dbReference type="RefSeq" id="WP_251412715.1">
    <property type="nucleotide sequence ID" value="NZ_JAMQGM010000020.1"/>
</dbReference>
<protein>
    <submittedName>
        <fullName evidence="2">DUF397 domain-containing protein</fullName>
    </submittedName>
</protein>
<accession>A0ABT0X514</accession>
<organism evidence="2 3">
    <name type="scientific">Streptomyces meridianus</name>
    <dbReference type="NCBI Taxonomy" id="2938945"/>
    <lineage>
        <taxon>Bacteria</taxon>
        <taxon>Bacillati</taxon>
        <taxon>Actinomycetota</taxon>
        <taxon>Actinomycetes</taxon>
        <taxon>Kitasatosporales</taxon>
        <taxon>Streptomycetaceae</taxon>
        <taxon>Streptomyces</taxon>
    </lineage>
</organism>
<evidence type="ECO:0000313" key="3">
    <source>
        <dbReference type="Proteomes" id="UP001167160"/>
    </source>
</evidence>
<dbReference type="Proteomes" id="UP001167160">
    <property type="component" value="Unassembled WGS sequence"/>
</dbReference>
<feature type="domain" description="DUF397" evidence="1">
    <location>
        <begin position="5"/>
        <end position="57"/>
    </location>
</feature>
<proteinExistence type="predicted"/>
<keyword evidence="3" id="KW-1185">Reference proteome</keyword>
<dbReference type="Pfam" id="PF04149">
    <property type="entry name" value="DUF397"/>
    <property type="match status" value="1"/>
</dbReference>
<comment type="caution">
    <text evidence="2">The sequence shown here is derived from an EMBL/GenBank/DDBJ whole genome shotgun (WGS) entry which is preliminary data.</text>
</comment>